<evidence type="ECO:0000313" key="1">
    <source>
        <dbReference type="EMBL" id="KAJ3554459.1"/>
    </source>
</evidence>
<organism evidence="1 2">
    <name type="scientific">Phlebia brevispora</name>
    <dbReference type="NCBI Taxonomy" id="194682"/>
    <lineage>
        <taxon>Eukaryota</taxon>
        <taxon>Fungi</taxon>
        <taxon>Dikarya</taxon>
        <taxon>Basidiomycota</taxon>
        <taxon>Agaricomycotina</taxon>
        <taxon>Agaricomycetes</taxon>
        <taxon>Polyporales</taxon>
        <taxon>Meruliaceae</taxon>
        <taxon>Phlebia</taxon>
    </lineage>
</organism>
<reference evidence="1" key="1">
    <citation type="submission" date="2022-07" db="EMBL/GenBank/DDBJ databases">
        <title>Genome Sequence of Phlebia brevispora.</title>
        <authorList>
            <person name="Buettner E."/>
        </authorList>
    </citation>
    <scope>NUCLEOTIDE SEQUENCE</scope>
    <source>
        <strain evidence="1">MPL23</strain>
    </source>
</reference>
<gene>
    <name evidence="1" type="ORF">NM688_g3100</name>
</gene>
<dbReference type="EMBL" id="JANHOG010000428">
    <property type="protein sequence ID" value="KAJ3554459.1"/>
    <property type="molecule type" value="Genomic_DNA"/>
</dbReference>
<sequence length="108" mass="12431">MNQPYDIFFTGSTNPRECIMIGGIRGTEDAIYLEFRTPNIPAAETQTTVSAFAATVYRSAYRMCHSALVRRLYCPGFTQRPDTCRYVRMDDELSLGHGHRWHQAYPYV</sequence>
<accession>A0ACC1T739</accession>
<dbReference type="Proteomes" id="UP001148662">
    <property type="component" value="Unassembled WGS sequence"/>
</dbReference>
<name>A0ACC1T739_9APHY</name>
<protein>
    <submittedName>
        <fullName evidence="1">Uncharacterized protein</fullName>
    </submittedName>
</protein>
<keyword evidence="2" id="KW-1185">Reference proteome</keyword>
<evidence type="ECO:0000313" key="2">
    <source>
        <dbReference type="Proteomes" id="UP001148662"/>
    </source>
</evidence>
<proteinExistence type="predicted"/>
<comment type="caution">
    <text evidence="1">The sequence shown here is derived from an EMBL/GenBank/DDBJ whole genome shotgun (WGS) entry which is preliminary data.</text>
</comment>